<keyword evidence="12" id="KW-0413">Isomerase</keyword>
<evidence type="ECO:0000256" key="11">
    <source>
        <dbReference type="ARBA" id="ARBA00023204"/>
    </source>
</evidence>
<proteinExistence type="inferred from homology"/>
<keyword evidence="7" id="KW-0067">ATP-binding</keyword>
<keyword evidence="5" id="KW-0378">Hydrolase</keyword>
<dbReference type="Gene3D" id="3.40.50.300">
    <property type="entry name" value="P-loop containing nucleotide triphosphate hydrolases"/>
    <property type="match status" value="2"/>
</dbReference>
<evidence type="ECO:0000256" key="2">
    <source>
        <dbReference type="ARBA" id="ARBA00022723"/>
    </source>
</evidence>
<dbReference type="PROSITE" id="PS51193">
    <property type="entry name" value="HELICASE_ATP_BIND_2"/>
    <property type="match status" value="1"/>
</dbReference>
<name>A0A841U5E1_9BACL</name>
<evidence type="ECO:0000256" key="1">
    <source>
        <dbReference type="ARBA" id="ARBA00022485"/>
    </source>
</evidence>
<keyword evidence="2" id="KW-0479">Metal-binding</keyword>
<keyword evidence="1" id="KW-0004">4Fe-4S</keyword>
<evidence type="ECO:0000313" key="15">
    <source>
        <dbReference type="EMBL" id="MBB6693281.1"/>
    </source>
</evidence>
<evidence type="ECO:0000256" key="7">
    <source>
        <dbReference type="ARBA" id="ARBA00022840"/>
    </source>
</evidence>
<keyword evidence="9" id="KW-0411">Iron-sulfur</keyword>
<dbReference type="Pfam" id="PF06733">
    <property type="entry name" value="DEAD_2"/>
    <property type="match status" value="1"/>
</dbReference>
<evidence type="ECO:0000256" key="5">
    <source>
        <dbReference type="ARBA" id="ARBA00022801"/>
    </source>
</evidence>
<evidence type="ECO:0000256" key="6">
    <source>
        <dbReference type="ARBA" id="ARBA00022806"/>
    </source>
</evidence>
<dbReference type="Gene3D" id="3.90.320.10">
    <property type="match status" value="1"/>
</dbReference>
<dbReference type="InterPro" id="IPR011604">
    <property type="entry name" value="PDDEXK-like_dom_sf"/>
</dbReference>
<accession>A0A841U5E1</accession>
<feature type="domain" description="Helicase ATP-binding" evidence="14">
    <location>
        <begin position="182"/>
        <end position="464"/>
    </location>
</feature>
<comment type="similarity">
    <text evidence="13">Belongs to the helicase family. DinG subfamily.</text>
</comment>
<keyword evidence="6 15" id="KW-0347">Helicase</keyword>
<dbReference type="InterPro" id="IPR010614">
    <property type="entry name" value="RAD3-like_helicase_DEAD"/>
</dbReference>
<sequence>MAERVRMAVRPLVEYVFRSGSLDGEFRSAASLAEGTRAHQAIQKEYGEADRSEVYVSGEFERGELVFEIDGRCDGVRTGEDGSVAIEEIKSTAGDVALIDEESYPVHWAQAYCYACLYAREHGLDRVRIQLTYVQVESGQQKRFLREATAAELESFVADVLDRYAPWALLTIRRRKLRDESIAALPFPYREYRKGQRKLAGAVYRSIEAGTGLFARAPTGIGKTMSTVFPSVKAMGQGHLQQIFYLTAKSTTRASAEDAFSRLRAEGLRLQAVTITAKEKICFRDQVDCRAQACEFADGYYDRINGALLDLLSSEDTVDRGAIEKYARKHRVCPFEMSLDAAYAADAVICDYNYVFDPRVSLKRMLAEKKSQTVLLVDEAHNLPDRAREMYSAELDKRRFLQLEREFKAGNPALRDAAKAVNRLFIGLRKRGNGRSYSFKDKPEELLLAAETFASEAEKALASRQGAPSGDDLLLETYFAASAFVRIGKLYDERYAVLVDCSGHEVRAKLLCLDPSEPLRQTGKGFKSRVFFSATLSPLGFYMDVLGAKEDDYSVSIPSPFDPGQWDVSVRPLSTRYADRERSVGPIARLLGELLARRRGRYLFFFPSYAFMNDVYAAFAAGYDGKFPTLLQEAGMSEPEREAFLARFSEDAEETLAGFAVLGGAFSEGVDLVGDRLTGVVVVGVGLPQLGPERELIREYYEAATGRGFEYAYVIPGMNKVLQAGGRLIRSETDSGTLVLVDDRYLQPAYRRLLPEEWRV</sequence>
<dbReference type="GO" id="GO:0016818">
    <property type="term" value="F:hydrolase activity, acting on acid anhydrides, in phosphorus-containing anhydrides"/>
    <property type="evidence" value="ECO:0007669"/>
    <property type="project" value="InterPro"/>
</dbReference>
<dbReference type="EMBL" id="JACJVR010000070">
    <property type="protein sequence ID" value="MBB6693281.1"/>
    <property type="molecule type" value="Genomic_DNA"/>
</dbReference>
<evidence type="ECO:0000313" key="16">
    <source>
        <dbReference type="Proteomes" id="UP000553776"/>
    </source>
</evidence>
<dbReference type="InterPro" id="IPR045028">
    <property type="entry name" value="DinG/Rad3-like"/>
</dbReference>
<dbReference type="PANTHER" id="PTHR11472:SF34">
    <property type="entry name" value="REGULATOR OF TELOMERE ELONGATION HELICASE 1"/>
    <property type="match status" value="1"/>
</dbReference>
<evidence type="ECO:0000256" key="3">
    <source>
        <dbReference type="ARBA" id="ARBA00022741"/>
    </source>
</evidence>
<dbReference type="Pfam" id="PF13307">
    <property type="entry name" value="Helicase_C_2"/>
    <property type="match status" value="1"/>
</dbReference>
<dbReference type="SMART" id="SM00491">
    <property type="entry name" value="HELICc2"/>
    <property type="match status" value="1"/>
</dbReference>
<evidence type="ECO:0000259" key="14">
    <source>
        <dbReference type="PROSITE" id="PS51193"/>
    </source>
</evidence>
<evidence type="ECO:0000256" key="10">
    <source>
        <dbReference type="ARBA" id="ARBA00023125"/>
    </source>
</evidence>
<dbReference type="Gene3D" id="1.10.275.40">
    <property type="match status" value="1"/>
</dbReference>
<keyword evidence="10" id="KW-0238">DNA-binding</keyword>
<keyword evidence="11" id="KW-0234">DNA repair</keyword>
<keyword evidence="8" id="KW-0408">Iron</keyword>
<evidence type="ECO:0000256" key="4">
    <source>
        <dbReference type="ARBA" id="ARBA00022763"/>
    </source>
</evidence>
<keyword evidence="3" id="KW-0547">Nucleotide-binding</keyword>
<dbReference type="SUPFAM" id="SSF52540">
    <property type="entry name" value="P-loop containing nucleoside triphosphate hydrolases"/>
    <property type="match status" value="1"/>
</dbReference>
<dbReference type="Gene3D" id="1.10.30.20">
    <property type="entry name" value="Bacterial XPD DNA helicase, FeS cluster domain"/>
    <property type="match status" value="1"/>
</dbReference>
<reference evidence="15 16" key="1">
    <citation type="submission" date="2020-08" db="EMBL/GenBank/DDBJ databases">
        <title>Cohnella phylogeny.</title>
        <authorList>
            <person name="Dunlap C."/>
        </authorList>
    </citation>
    <scope>NUCLEOTIDE SEQUENCE [LARGE SCALE GENOMIC DNA]</scope>
    <source>
        <strain evidence="15 16">DSM 25239</strain>
    </source>
</reference>
<organism evidence="15 16">
    <name type="scientific">Cohnella xylanilytica</name>
    <dbReference type="NCBI Taxonomy" id="557555"/>
    <lineage>
        <taxon>Bacteria</taxon>
        <taxon>Bacillati</taxon>
        <taxon>Bacillota</taxon>
        <taxon>Bacilli</taxon>
        <taxon>Bacillales</taxon>
        <taxon>Paenibacillaceae</taxon>
        <taxon>Cohnella</taxon>
    </lineage>
</organism>
<dbReference type="Proteomes" id="UP000553776">
    <property type="component" value="Unassembled WGS sequence"/>
</dbReference>
<comment type="caution">
    <text evidence="15">The sequence shown here is derived from an EMBL/GenBank/DDBJ whole genome shotgun (WGS) entry which is preliminary data.</text>
</comment>
<dbReference type="SMART" id="SM00488">
    <property type="entry name" value="DEXDc2"/>
    <property type="match status" value="1"/>
</dbReference>
<dbReference type="InterPro" id="IPR027417">
    <property type="entry name" value="P-loop_NTPase"/>
</dbReference>
<keyword evidence="16" id="KW-1185">Reference proteome</keyword>
<dbReference type="GO" id="GO:0051539">
    <property type="term" value="F:4 iron, 4 sulfur cluster binding"/>
    <property type="evidence" value="ECO:0007669"/>
    <property type="project" value="UniProtKB-KW"/>
</dbReference>
<protein>
    <submittedName>
        <fullName evidence="15">ATP-dependent DNA helicase</fullName>
    </submittedName>
</protein>
<dbReference type="RefSeq" id="WP_185137265.1">
    <property type="nucleotide sequence ID" value="NZ_JACJVR010000070.1"/>
</dbReference>
<evidence type="ECO:0000256" key="12">
    <source>
        <dbReference type="ARBA" id="ARBA00023235"/>
    </source>
</evidence>
<evidence type="ECO:0000256" key="9">
    <source>
        <dbReference type="ARBA" id="ARBA00023014"/>
    </source>
</evidence>
<dbReference type="GO" id="GO:0005524">
    <property type="term" value="F:ATP binding"/>
    <property type="evidence" value="ECO:0007669"/>
    <property type="project" value="UniProtKB-KW"/>
</dbReference>
<dbReference type="AlphaFoldDB" id="A0A841U5E1"/>
<dbReference type="GO" id="GO:0003677">
    <property type="term" value="F:DNA binding"/>
    <property type="evidence" value="ECO:0007669"/>
    <property type="project" value="UniProtKB-KW"/>
</dbReference>
<keyword evidence="4" id="KW-0227">DNA damage</keyword>
<gene>
    <name evidence="15" type="ORF">H7B90_17900</name>
</gene>
<evidence type="ECO:0000256" key="8">
    <source>
        <dbReference type="ARBA" id="ARBA00023004"/>
    </source>
</evidence>
<dbReference type="PANTHER" id="PTHR11472">
    <property type="entry name" value="DNA REPAIR DEAD HELICASE RAD3/XP-D SUBFAMILY MEMBER"/>
    <property type="match status" value="1"/>
</dbReference>
<dbReference type="GO" id="GO:0046872">
    <property type="term" value="F:metal ion binding"/>
    <property type="evidence" value="ECO:0007669"/>
    <property type="project" value="UniProtKB-KW"/>
</dbReference>
<dbReference type="InterPro" id="IPR014013">
    <property type="entry name" value="Helic_SF1/SF2_ATP-bd_DinG/Rad3"/>
</dbReference>
<dbReference type="InterPro" id="IPR042493">
    <property type="entry name" value="XPD_DNA_FeS"/>
</dbReference>
<dbReference type="GO" id="GO:0006281">
    <property type="term" value="P:DNA repair"/>
    <property type="evidence" value="ECO:0007669"/>
    <property type="project" value="UniProtKB-KW"/>
</dbReference>
<dbReference type="InterPro" id="IPR006554">
    <property type="entry name" value="Helicase-like_DEXD_c2"/>
</dbReference>
<dbReference type="InterPro" id="IPR006555">
    <property type="entry name" value="ATP-dep_Helicase_C"/>
</dbReference>
<dbReference type="GO" id="GO:0003678">
    <property type="term" value="F:DNA helicase activity"/>
    <property type="evidence" value="ECO:0007669"/>
    <property type="project" value="InterPro"/>
</dbReference>
<evidence type="ECO:0000256" key="13">
    <source>
        <dbReference type="ARBA" id="ARBA00038058"/>
    </source>
</evidence>